<dbReference type="Proteomes" id="UP000663832">
    <property type="component" value="Unassembled WGS sequence"/>
</dbReference>
<comment type="caution">
    <text evidence="11">The sequence shown here is derived from an EMBL/GenBank/DDBJ whole genome shotgun (WGS) entry which is preliminary data.</text>
</comment>
<dbReference type="PANTHER" id="PTHR24230">
    <property type="entry name" value="G-PROTEIN COUPLED RECEPTOR"/>
    <property type="match status" value="1"/>
</dbReference>
<evidence type="ECO:0000256" key="7">
    <source>
        <dbReference type="ARBA" id="ARBA00023170"/>
    </source>
</evidence>
<feature type="transmembrane region" description="Helical" evidence="9">
    <location>
        <begin position="168"/>
        <end position="194"/>
    </location>
</feature>
<keyword evidence="5" id="KW-0297">G-protein coupled receptor</keyword>
<reference evidence="11" key="1">
    <citation type="submission" date="2021-02" db="EMBL/GenBank/DDBJ databases">
        <authorList>
            <person name="Nowell W R."/>
        </authorList>
    </citation>
    <scope>NUCLEOTIDE SEQUENCE</scope>
</reference>
<evidence type="ECO:0000256" key="8">
    <source>
        <dbReference type="ARBA" id="ARBA00023224"/>
    </source>
</evidence>
<evidence type="ECO:0000313" key="14">
    <source>
        <dbReference type="Proteomes" id="UP000663877"/>
    </source>
</evidence>
<evidence type="ECO:0000256" key="3">
    <source>
        <dbReference type="ARBA" id="ARBA00022692"/>
    </source>
</evidence>
<dbReference type="EMBL" id="CAJNOM010000378">
    <property type="protein sequence ID" value="CAF1403802.1"/>
    <property type="molecule type" value="Genomic_DNA"/>
</dbReference>
<keyword evidence="3 9" id="KW-0812">Transmembrane</keyword>
<dbReference type="PROSITE" id="PS50262">
    <property type="entry name" value="G_PROTEIN_RECEP_F1_2"/>
    <property type="match status" value="1"/>
</dbReference>
<feature type="transmembrane region" description="Helical" evidence="9">
    <location>
        <begin position="93"/>
        <end position="115"/>
    </location>
</feature>
<gene>
    <name evidence="11" type="ORF">BJG266_LOCUS25291</name>
    <name evidence="12" type="ORF">QVE165_LOCUS36961</name>
</gene>
<keyword evidence="6 9" id="KW-0472">Membrane</keyword>
<sequence length="340" mass="38985">MSTLASQLRASLVYVNGYCLIPVFILGIIGNITNMIVFSQGRLKNNGCSLYFVIVSLIHIFVLCFGCIVRIVITLSGFDLSHFSLFFCKCRVYFFVAGVVLSRFYLCLICIDRWLITSLNARTRRLSNVKTIRRIILVSTILWLLFHLHVGIGFRIEISGCVPSSDGFYSTFYLITNLSFSIIPFIIIILFTTLTLHRIIIKKRVGNKRNPIVHPVERNNHQSNSQNTMNDLDERLSNRNLQLIKLNIIQVIFFILLNLPNTIYTLYSFITKTNQKTNDQITIDNFFNYVASSLLYTHCAYGIRRVNGTHTHSVNPDQIAVKILRNKMKARILAVSFLIN</sequence>
<keyword evidence="13" id="KW-1185">Reference proteome</keyword>
<dbReference type="Pfam" id="PF00001">
    <property type="entry name" value="7tm_1"/>
    <property type="match status" value="1"/>
</dbReference>
<evidence type="ECO:0000256" key="1">
    <source>
        <dbReference type="ARBA" id="ARBA00004651"/>
    </source>
</evidence>
<evidence type="ECO:0000313" key="11">
    <source>
        <dbReference type="EMBL" id="CAF1172730.1"/>
    </source>
</evidence>
<keyword evidence="4 9" id="KW-1133">Transmembrane helix</keyword>
<proteinExistence type="predicted"/>
<evidence type="ECO:0000259" key="10">
    <source>
        <dbReference type="PROSITE" id="PS50262"/>
    </source>
</evidence>
<evidence type="ECO:0000256" key="2">
    <source>
        <dbReference type="ARBA" id="ARBA00022475"/>
    </source>
</evidence>
<protein>
    <recommendedName>
        <fullName evidence="10">G-protein coupled receptors family 1 profile domain-containing protein</fullName>
    </recommendedName>
</protein>
<feature type="transmembrane region" description="Helical" evidence="9">
    <location>
        <begin position="50"/>
        <end position="73"/>
    </location>
</feature>
<evidence type="ECO:0000313" key="13">
    <source>
        <dbReference type="Proteomes" id="UP000663832"/>
    </source>
</evidence>
<accession>A0A814UAS8</accession>
<feature type="transmembrane region" description="Helical" evidence="9">
    <location>
        <begin position="248"/>
        <end position="270"/>
    </location>
</feature>
<dbReference type="GO" id="GO:0005886">
    <property type="term" value="C:plasma membrane"/>
    <property type="evidence" value="ECO:0007669"/>
    <property type="project" value="UniProtKB-SubCell"/>
</dbReference>
<dbReference type="GO" id="GO:0008528">
    <property type="term" value="F:G protein-coupled peptide receptor activity"/>
    <property type="evidence" value="ECO:0007669"/>
    <property type="project" value="TreeGrafter"/>
</dbReference>
<evidence type="ECO:0000256" key="9">
    <source>
        <dbReference type="SAM" id="Phobius"/>
    </source>
</evidence>
<dbReference type="InterPro" id="IPR000276">
    <property type="entry name" value="GPCR_Rhodpsn"/>
</dbReference>
<dbReference type="EMBL" id="CAJNOI010000193">
    <property type="protein sequence ID" value="CAF1172730.1"/>
    <property type="molecule type" value="Genomic_DNA"/>
</dbReference>
<keyword evidence="7" id="KW-0675">Receptor</keyword>
<feature type="transmembrane region" description="Helical" evidence="9">
    <location>
        <begin position="12"/>
        <end position="38"/>
    </location>
</feature>
<evidence type="ECO:0000256" key="6">
    <source>
        <dbReference type="ARBA" id="ARBA00023136"/>
    </source>
</evidence>
<organism evidence="11 14">
    <name type="scientific">Adineta steineri</name>
    <dbReference type="NCBI Taxonomy" id="433720"/>
    <lineage>
        <taxon>Eukaryota</taxon>
        <taxon>Metazoa</taxon>
        <taxon>Spiralia</taxon>
        <taxon>Gnathifera</taxon>
        <taxon>Rotifera</taxon>
        <taxon>Eurotatoria</taxon>
        <taxon>Bdelloidea</taxon>
        <taxon>Adinetida</taxon>
        <taxon>Adinetidae</taxon>
        <taxon>Adineta</taxon>
    </lineage>
</organism>
<feature type="transmembrane region" description="Helical" evidence="9">
    <location>
        <begin position="135"/>
        <end position="156"/>
    </location>
</feature>
<evidence type="ECO:0000256" key="4">
    <source>
        <dbReference type="ARBA" id="ARBA00022989"/>
    </source>
</evidence>
<keyword evidence="8" id="KW-0807">Transducer</keyword>
<name>A0A814UAS8_9BILA</name>
<dbReference type="PANTHER" id="PTHR24230:SF75">
    <property type="entry name" value="RELAXIN FAMILY PEPTIDE RECEPTOR 3"/>
    <property type="match status" value="1"/>
</dbReference>
<dbReference type="GO" id="GO:0007218">
    <property type="term" value="P:neuropeptide signaling pathway"/>
    <property type="evidence" value="ECO:0007669"/>
    <property type="project" value="TreeGrafter"/>
</dbReference>
<dbReference type="OrthoDB" id="10032477at2759"/>
<evidence type="ECO:0000313" key="12">
    <source>
        <dbReference type="EMBL" id="CAF1403802.1"/>
    </source>
</evidence>
<dbReference type="Gene3D" id="1.20.1070.10">
    <property type="entry name" value="Rhodopsin 7-helix transmembrane proteins"/>
    <property type="match status" value="1"/>
</dbReference>
<feature type="domain" description="G-protein coupled receptors family 1 profile" evidence="10">
    <location>
        <begin position="30"/>
        <end position="296"/>
    </location>
</feature>
<dbReference type="InterPro" id="IPR017452">
    <property type="entry name" value="GPCR_Rhodpsn_7TM"/>
</dbReference>
<dbReference type="AlphaFoldDB" id="A0A814UAS8"/>
<dbReference type="Proteomes" id="UP000663877">
    <property type="component" value="Unassembled WGS sequence"/>
</dbReference>
<keyword evidence="2" id="KW-1003">Cell membrane</keyword>
<dbReference type="SUPFAM" id="SSF81321">
    <property type="entry name" value="Family A G protein-coupled receptor-like"/>
    <property type="match status" value="1"/>
</dbReference>
<comment type="subcellular location">
    <subcellularLocation>
        <location evidence="1">Cell membrane</location>
        <topology evidence="1">Multi-pass membrane protein</topology>
    </subcellularLocation>
</comment>
<evidence type="ECO:0000256" key="5">
    <source>
        <dbReference type="ARBA" id="ARBA00023040"/>
    </source>
</evidence>